<dbReference type="EMBL" id="OBDY01000001">
    <property type="protein sequence ID" value="SNY14277.1"/>
    <property type="molecule type" value="Genomic_DNA"/>
</dbReference>
<evidence type="ECO:0008006" key="3">
    <source>
        <dbReference type="Google" id="ProtNLM"/>
    </source>
</evidence>
<accession>A0A285FSK4</accession>
<dbReference type="Gene3D" id="3.40.50.2000">
    <property type="entry name" value="Glycogen Phosphorylase B"/>
    <property type="match status" value="1"/>
</dbReference>
<gene>
    <name evidence="1" type="ORF">SAMN05421748_1011135</name>
</gene>
<proteinExistence type="predicted"/>
<evidence type="ECO:0000313" key="2">
    <source>
        <dbReference type="Proteomes" id="UP000219612"/>
    </source>
</evidence>
<keyword evidence="2" id="KW-1185">Reference proteome</keyword>
<protein>
    <recommendedName>
        <fullName evidence="3">Glycosyl transferases group 1</fullName>
    </recommendedName>
</protein>
<dbReference type="AlphaFoldDB" id="A0A285FSK4"/>
<evidence type="ECO:0000313" key="1">
    <source>
        <dbReference type="EMBL" id="SNY14277.1"/>
    </source>
</evidence>
<reference evidence="1 2" key="1">
    <citation type="submission" date="2017-09" db="EMBL/GenBank/DDBJ databases">
        <authorList>
            <person name="Ehlers B."/>
            <person name="Leendertz F.H."/>
        </authorList>
    </citation>
    <scope>NUCLEOTIDE SEQUENCE [LARGE SCALE GENOMIC DNA]</scope>
    <source>
        <strain evidence="1 2">CGMCC 4.6857</strain>
    </source>
</reference>
<name>A0A285FSK4_9ACTN</name>
<organism evidence="1 2">
    <name type="scientific">Paractinoplanes atraurantiacus</name>
    <dbReference type="NCBI Taxonomy" id="1036182"/>
    <lineage>
        <taxon>Bacteria</taxon>
        <taxon>Bacillati</taxon>
        <taxon>Actinomycetota</taxon>
        <taxon>Actinomycetes</taxon>
        <taxon>Micromonosporales</taxon>
        <taxon>Micromonosporaceae</taxon>
        <taxon>Paractinoplanes</taxon>
    </lineage>
</organism>
<dbReference type="Proteomes" id="UP000219612">
    <property type="component" value="Unassembled WGS sequence"/>
</dbReference>
<sequence length="660" mass="71773">MTVHDVAVLADFRQPGGASAAVAAEVHAQAEAALSTVLIHAPDARAAEGFGFRPRISDLIRDGAATLARDDQPVAARLLVVRRPWTRPAALSVRAERTVLVVGKPPVEPTVYEQARRWFGAEAAWAPTGPQAREQLLRVAPGVRVTTTDWHEIIDVAHWWRDRDGFVAGEPVVGLRGPFPIDLGDLRVRWFGDSSPFPHWELVPYGAELPGEFLRTLDFLIDFQQTFSRSALESMAAGVPVIVGEHLRPFLGGAALYSSPGRVASLVREVYADPDRYRGVVGRAREFAERHYGHRSHLARLARYGIRPRLNVPGPRRDPRPVVIAPPRRLLMLGDDGAKVCTAIARRLPSDMAAIIATSSHPASFHAASPHPGSFYAASPRPSPQAASALAQAEGFLTERLPSREALGASEARWNRLLRDRLTHLAELHAPEVVVVDGVPHEGIVQAARERTDIVWVWMRRALRPRHPGAGWDGVHVLEPGEFAALAVPDEDRAHRVDPVLFLDPGELLEPAAAREELGLGDGPLALLAPGTVAGIAEHLGRHGFRVVRDEPPSRCLRAFDLTVTGAGYDAFHERLAYGIPTVFVPGREEDRGRARFADAAGVALTVEDPESDELEQVLDAVVRPEVRAALRGRCTELAFSNGAAAAATWLSGLRARVRG</sequence>
<dbReference type="SUPFAM" id="SSF53756">
    <property type="entry name" value="UDP-Glycosyltransferase/glycogen phosphorylase"/>
    <property type="match status" value="2"/>
</dbReference>